<dbReference type="AlphaFoldDB" id="H5XG48"/>
<sequence>MTQPTPPKKTALTLNLAIDNVKPTLAAFRKLPKEANNQLRERSKALAELVATRIKAAGLAEGKQAALVARTVKARRDRVPVVQAGGTKKLGRHQAPAYSLLFGSEFGMNQRTGWYAAARYQRSIGYQYHPHTGRQGAWFFPTAEAQQPMINREWNAAADEILRAFAGGA</sequence>
<keyword evidence="2" id="KW-1185">Reference proteome</keyword>
<evidence type="ECO:0000313" key="2">
    <source>
        <dbReference type="Proteomes" id="UP000002791"/>
    </source>
</evidence>
<dbReference type="HOGENOM" id="CLU_1577369_0_0_11"/>
<dbReference type="STRING" id="882082.SaccyDRAFT_3803"/>
<evidence type="ECO:0000313" key="1">
    <source>
        <dbReference type="EMBL" id="EHR62630.1"/>
    </source>
</evidence>
<accession>H5XG48</accession>
<protein>
    <recommendedName>
        <fullName evidence="3">Phage protein, HK97 gp10 family</fullName>
    </recommendedName>
</protein>
<reference evidence="1 2" key="1">
    <citation type="submission" date="2011-11" db="EMBL/GenBank/DDBJ databases">
        <title>The Noncontiguous Finished sequence of Saccharomonospora cyanea NA-134.</title>
        <authorList>
            <consortium name="US DOE Joint Genome Institute"/>
            <person name="Lucas S."/>
            <person name="Han J."/>
            <person name="Lapidus A."/>
            <person name="Cheng J.-F."/>
            <person name="Goodwin L."/>
            <person name="Pitluck S."/>
            <person name="Peters L."/>
            <person name="Ovchinnikova G."/>
            <person name="Lu M."/>
            <person name="Detter J.C."/>
            <person name="Han C."/>
            <person name="Tapia R."/>
            <person name="Land M."/>
            <person name="Hauser L."/>
            <person name="Kyrpides N."/>
            <person name="Ivanova N."/>
            <person name="Pagani I."/>
            <person name="Brambilla E.-M."/>
            <person name="Klenk H.-P."/>
            <person name="Woyke T."/>
        </authorList>
    </citation>
    <scope>NUCLEOTIDE SEQUENCE [LARGE SCALE GENOMIC DNA]</scope>
    <source>
        <strain evidence="1 2">NA-134</strain>
    </source>
</reference>
<name>H5XG48_9PSEU</name>
<organism evidence="1 2">
    <name type="scientific">Saccharomonospora cyanea NA-134</name>
    <dbReference type="NCBI Taxonomy" id="882082"/>
    <lineage>
        <taxon>Bacteria</taxon>
        <taxon>Bacillati</taxon>
        <taxon>Actinomycetota</taxon>
        <taxon>Actinomycetes</taxon>
        <taxon>Pseudonocardiales</taxon>
        <taxon>Pseudonocardiaceae</taxon>
        <taxon>Saccharomonospora</taxon>
    </lineage>
</organism>
<dbReference type="OrthoDB" id="3690266at2"/>
<dbReference type="Proteomes" id="UP000002791">
    <property type="component" value="Chromosome"/>
</dbReference>
<evidence type="ECO:0008006" key="3">
    <source>
        <dbReference type="Google" id="ProtNLM"/>
    </source>
</evidence>
<proteinExistence type="predicted"/>
<dbReference type="RefSeq" id="WP_005458527.1">
    <property type="nucleotide sequence ID" value="NZ_CM001440.1"/>
</dbReference>
<gene>
    <name evidence="1" type="ORF">SaccyDRAFT_3803</name>
</gene>
<dbReference type="EMBL" id="CM001440">
    <property type="protein sequence ID" value="EHR62630.1"/>
    <property type="molecule type" value="Genomic_DNA"/>
</dbReference>